<dbReference type="PROSITE" id="PS51192">
    <property type="entry name" value="HELICASE_ATP_BIND_1"/>
    <property type="match status" value="1"/>
</dbReference>
<dbReference type="Pfam" id="PF03880">
    <property type="entry name" value="DbpA"/>
    <property type="match status" value="1"/>
</dbReference>
<dbReference type="Pfam" id="PF00270">
    <property type="entry name" value="DEAD"/>
    <property type="match status" value="1"/>
</dbReference>
<organism evidence="10">
    <name type="scientific">Uncultured marine bacterium 66A03</name>
    <dbReference type="NCBI Taxonomy" id="331677"/>
    <lineage>
        <taxon>Bacteria</taxon>
        <taxon>environmental samples</taxon>
    </lineage>
</organism>
<evidence type="ECO:0000256" key="6">
    <source>
        <dbReference type="RuleBase" id="RU000492"/>
    </source>
</evidence>
<evidence type="ECO:0000256" key="5">
    <source>
        <dbReference type="ARBA" id="ARBA00038437"/>
    </source>
</evidence>
<feature type="compositionally biased region" description="Basic and acidic residues" evidence="7">
    <location>
        <begin position="573"/>
        <end position="584"/>
    </location>
</feature>
<dbReference type="CDD" id="cd12252">
    <property type="entry name" value="RRM_DbpA"/>
    <property type="match status" value="1"/>
</dbReference>
<feature type="domain" description="Helicase C-terminal" evidence="9">
    <location>
        <begin position="230"/>
        <end position="376"/>
    </location>
</feature>
<dbReference type="SMART" id="SM00490">
    <property type="entry name" value="HELICc"/>
    <property type="match status" value="1"/>
</dbReference>
<dbReference type="PANTHER" id="PTHR47959">
    <property type="entry name" value="ATP-DEPENDENT RNA HELICASE RHLE-RELATED"/>
    <property type="match status" value="1"/>
</dbReference>
<name>Q4PNH7_UNCMB</name>
<dbReference type="GO" id="GO:0005829">
    <property type="term" value="C:cytosol"/>
    <property type="evidence" value="ECO:0007669"/>
    <property type="project" value="TreeGrafter"/>
</dbReference>
<dbReference type="CDD" id="cd00268">
    <property type="entry name" value="DEADc"/>
    <property type="match status" value="1"/>
</dbReference>
<dbReference type="Pfam" id="PF00271">
    <property type="entry name" value="Helicase_C"/>
    <property type="match status" value="1"/>
</dbReference>
<dbReference type="SUPFAM" id="SSF52540">
    <property type="entry name" value="P-loop containing nucleoside triphosphate hydrolases"/>
    <property type="match status" value="1"/>
</dbReference>
<dbReference type="InterPro" id="IPR005580">
    <property type="entry name" value="DbpA/CsdA_RNA-bd_dom"/>
</dbReference>
<dbReference type="CDD" id="cd18787">
    <property type="entry name" value="SF2_C_DEAD"/>
    <property type="match status" value="1"/>
</dbReference>
<dbReference type="PROSITE" id="PS51194">
    <property type="entry name" value="HELICASE_CTER"/>
    <property type="match status" value="1"/>
</dbReference>
<protein>
    <submittedName>
        <fullName evidence="10">Putative cold-shock dead-box protein A</fullName>
    </submittedName>
</protein>
<evidence type="ECO:0000256" key="2">
    <source>
        <dbReference type="ARBA" id="ARBA00022801"/>
    </source>
</evidence>
<proteinExistence type="inferred from homology"/>
<dbReference type="InterPro" id="IPR012677">
    <property type="entry name" value="Nucleotide-bd_a/b_plait_sf"/>
</dbReference>
<evidence type="ECO:0000256" key="7">
    <source>
        <dbReference type="SAM" id="MobiDB-lite"/>
    </source>
</evidence>
<dbReference type="SMART" id="SM00487">
    <property type="entry name" value="DEXDc"/>
    <property type="match status" value="1"/>
</dbReference>
<dbReference type="Gene3D" id="3.40.50.300">
    <property type="entry name" value="P-loop containing nucleotide triphosphate hydrolases"/>
    <property type="match status" value="2"/>
</dbReference>
<feature type="domain" description="Helicase ATP-binding" evidence="8">
    <location>
        <begin position="31"/>
        <end position="207"/>
    </location>
</feature>
<keyword evidence="4 6" id="KW-0067">ATP-binding</keyword>
<dbReference type="GO" id="GO:0016787">
    <property type="term" value="F:hydrolase activity"/>
    <property type="evidence" value="ECO:0007669"/>
    <property type="project" value="UniProtKB-KW"/>
</dbReference>
<dbReference type="InterPro" id="IPR014001">
    <property type="entry name" value="Helicase_ATP-bd"/>
</dbReference>
<feature type="region of interest" description="Disordered" evidence="7">
    <location>
        <begin position="534"/>
        <end position="659"/>
    </location>
</feature>
<keyword evidence="2 6" id="KW-0378">Hydrolase</keyword>
<dbReference type="PROSITE" id="PS00039">
    <property type="entry name" value="DEAD_ATP_HELICASE"/>
    <property type="match status" value="1"/>
</dbReference>
<dbReference type="InterPro" id="IPR050079">
    <property type="entry name" value="DEAD_box_RNA_helicase"/>
</dbReference>
<dbReference type="InterPro" id="IPR001650">
    <property type="entry name" value="Helicase_C-like"/>
</dbReference>
<dbReference type="InterPro" id="IPR027417">
    <property type="entry name" value="P-loop_NTPase"/>
</dbReference>
<dbReference type="PANTHER" id="PTHR47959:SF1">
    <property type="entry name" value="ATP-DEPENDENT RNA HELICASE DBPA"/>
    <property type="match status" value="1"/>
</dbReference>
<evidence type="ECO:0000256" key="3">
    <source>
        <dbReference type="ARBA" id="ARBA00022806"/>
    </source>
</evidence>
<dbReference type="EMBL" id="DQ065755">
    <property type="protein sequence ID" value="AAY68322.1"/>
    <property type="molecule type" value="Genomic_DNA"/>
</dbReference>
<evidence type="ECO:0000256" key="1">
    <source>
        <dbReference type="ARBA" id="ARBA00022741"/>
    </source>
</evidence>
<dbReference type="GO" id="GO:0003724">
    <property type="term" value="F:RNA helicase activity"/>
    <property type="evidence" value="ECO:0007669"/>
    <property type="project" value="TreeGrafter"/>
</dbReference>
<dbReference type="InterPro" id="IPR011545">
    <property type="entry name" value="DEAD/DEAH_box_helicase_dom"/>
</dbReference>
<evidence type="ECO:0000259" key="9">
    <source>
        <dbReference type="PROSITE" id="PS51194"/>
    </source>
</evidence>
<dbReference type="GO" id="GO:0003676">
    <property type="term" value="F:nucleic acid binding"/>
    <property type="evidence" value="ECO:0007669"/>
    <property type="project" value="InterPro"/>
</dbReference>
<evidence type="ECO:0000313" key="10">
    <source>
        <dbReference type="EMBL" id="AAY68322.1"/>
    </source>
</evidence>
<keyword evidence="3 6" id="KW-0347">Helicase</keyword>
<feature type="compositionally biased region" description="Low complexity" evidence="7">
    <location>
        <begin position="540"/>
        <end position="550"/>
    </location>
</feature>
<dbReference type="AlphaFoldDB" id="Q4PNH7"/>
<reference evidence="10" key="1">
    <citation type="journal article" date="2005" name="PLoS Biol.">
        <title>New insights into metabolic properties of marine bacteria encoding proteorhodopsins.</title>
        <authorList>
            <person name="Sabehi G."/>
            <person name="Loy A."/>
            <person name="Jung K.H."/>
            <person name="Partha R."/>
            <person name="Spudich J.L."/>
            <person name="Isaacson T."/>
            <person name="Hirschberg J."/>
            <person name="Wagner M."/>
            <person name="Beja O."/>
        </authorList>
    </citation>
    <scope>NUCLEOTIDE SEQUENCE</scope>
</reference>
<evidence type="ECO:0000259" key="8">
    <source>
        <dbReference type="PROSITE" id="PS51192"/>
    </source>
</evidence>
<dbReference type="Gene3D" id="3.30.70.330">
    <property type="match status" value="1"/>
</dbReference>
<evidence type="ECO:0000256" key="4">
    <source>
        <dbReference type="ARBA" id="ARBA00022840"/>
    </source>
</evidence>
<sequence>MSNQTKIHSALAEAMSARSYITLTPVQEAVLKIEDSNSDLLVSAQTGSGKTLAFGISIATTLLAEKMEFDRPKIPLAIIIAPTRELALQVRKELEWLYVRTKAQFASCVGGMDPRAERRTLESGAHIVVGTPGRLRDHIERGVLRLSDIKAVVLDEADEMLDMGFREDLTFILGKAPVERRTLLFSATVPTQIVKLAKTYQKDSVRISVSSKKSQHLDISYHAIKIQPSDRDKAVINLLRYHDVSGAIVFCNTRAAVTHLASRLTNRGFSVVALSGELSQKERNFALQSMRAGKANVCVATDVAARGIDLPNLELVIHADLPQSNEAMLHRSGRTGRAGRKGVSVVLIPYRNFKKVERMFDSNGIEPIWVNPPSADQIIEKDRISLLKSELLTSPADASEVEIAQKILQKFPIEAIASAFVRSQMAGKSAPEELTVSNAIGPADFSNSSWFELSVGYRDNAEPRWLVAMLCRVGNMDKSLIGDIQIHNSLTFVEIASNGVQQLLAEIGPDFMLEEKIQIKQMQAAPERIQLVRKRKFSSSRRSSNHSGSSELFTKKTVKLSLENKKKPKSKKSKADSGELDFKKNKGKPKKANTEKTNFENQAMYKQAPHDLKLDQSNKSQDKKRKRLAFRQSGKNNAKKRKISTTMGGGKAPLRRSKV</sequence>
<keyword evidence="1 6" id="KW-0547">Nucleotide-binding</keyword>
<dbReference type="InterPro" id="IPR044742">
    <property type="entry name" value="DEAD/DEAH_RhlB"/>
</dbReference>
<accession>Q4PNH7</accession>
<comment type="similarity">
    <text evidence="5 6">Belongs to the DEAD box helicase family.</text>
</comment>
<dbReference type="GO" id="GO:0005524">
    <property type="term" value="F:ATP binding"/>
    <property type="evidence" value="ECO:0007669"/>
    <property type="project" value="UniProtKB-KW"/>
</dbReference>
<dbReference type="InterPro" id="IPR000629">
    <property type="entry name" value="RNA-helicase_DEAD-box_CS"/>
</dbReference>